<proteinExistence type="predicted"/>
<dbReference type="GO" id="GO:0008721">
    <property type="term" value="F:D-serine ammonia-lyase activity"/>
    <property type="evidence" value="ECO:0007669"/>
    <property type="project" value="TreeGrafter"/>
</dbReference>
<dbReference type="Gene3D" id="3.20.20.10">
    <property type="entry name" value="Alanine racemase"/>
    <property type="match status" value="1"/>
</dbReference>
<dbReference type="AlphaFoldDB" id="A0A382BQB8"/>
<organism evidence="1">
    <name type="scientific">marine metagenome</name>
    <dbReference type="NCBI Taxonomy" id="408172"/>
    <lineage>
        <taxon>unclassified sequences</taxon>
        <taxon>metagenomes</taxon>
        <taxon>ecological metagenomes</taxon>
    </lineage>
</organism>
<name>A0A382BQB8_9ZZZZ</name>
<sequence length="72" mass="7786">MKTSDLTTPVLIADSKVLDANISIMAAKRPGRTLRPHVKAFKSTGMAKKLVEAGHETFCCATIRELEGMVKA</sequence>
<dbReference type="InterPro" id="IPR029066">
    <property type="entry name" value="PLP-binding_barrel"/>
</dbReference>
<dbReference type="EMBL" id="UINC01030728">
    <property type="protein sequence ID" value="SVB15592.1"/>
    <property type="molecule type" value="Genomic_DNA"/>
</dbReference>
<evidence type="ECO:0000313" key="1">
    <source>
        <dbReference type="EMBL" id="SVB15592.1"/>
    </source>
</evidence>
<accession>A0A382BQB8</accession>
<dbReference type="InterPro" id="IPR051466">
    <property type="entry name" value="D-amino_acid_metab_enzyme"/>
</dbReference>
<gene>
    <name evidence="1" type="ORF">METZ01_LOCUS168446</name>
</gene>
<dbReference type="SUPFAM" id="SSF51419">
    <property type="entry name" value="PLP-binding barrel"/>
    <property type="match status" value="1"/>
</dbReference>
<protein>
    <submittedName>
        <fullName evidence="1">Uncharacterized protein</fullName>
    </submittedName>
</protein>
<dbReference type="GO" id="GO:0036088">
    <property type="term" value="P:D-serine catabolic process"/>
    <property type="evidence" value="ECO:0007669"/>
    <property type="project" value="TreeGrafter"/>
</dbReference>
<reference evidence="1" key="1">
    <citation type="submission" date="2018-05" db="EMBL/GenBank/DDBJ databases">
        <authorList>
            <person name="Lanie J.A."/>
            <person name="Ng W.-L."/>
            <person name="Kazmierczak K.M."/>
            <person name="Andrzejewski T.M."/>
            <person name="Davidsen T.M."/>
            <person name="Wayne K.J."/>
            <person name="Tettelin H."/>
            <person name="Glass J.I."/>
            <person name="Rusch D."/>
            <person name="Podicherti R."/>
            <person name="Tsui H.-C.T."/>
            <person name="Winkler M.E."/>
        </authorList>
    </citation>
    <scope>NUCLEOTIDE SEQUENCE</scope>
</reference>
<dbReference type="PANTHER" id="PTHR28004:SF2">
    <property type="entry name" value="D-SERINE DEHYDRATASE"/>
    <property type="match status" value="1"/>
</dbReference>
<dbReference type="PANTHER" id="PTHR28004">
    <property type="entry name" value="ZGC:162816-RELATED"/>
    <property type="match status" value="1"/>
</dbReference>
<feature type="non-terminal residue" evidence="1">
    <location>
        <position position="72"/>
    </location>
</feature>